<proteinExistence type="inferred from homology"/>
<dbReference type="InterPro" id="IPR005845">
    <property type="entry name" value="A-D-PHexomutase_a/b/a-II"/>
</dbReference>
<dbReference type="CDD" id="cd03089">
    <property type="entry name" value="PMM_PGM"/>
    <property type="match status" value="1"/>
</dbReference>
<dbReference type="Pfam" id="PF02880">
    <property type="entry name" value="PGM_PMM_III"/>
    <property type="match status" value="1"/>
</dbReference>
<evidence type="ECO:0000256" key="4">
    <source>
        <dbReference type="ARBA" id="ARBA00010231"/>
    </source>
</evidence>
<gene>
    <name evidence="15" type="ORF">BECKFW1821A_GA0114235_104526</name>
    <name evidence="16" type="ORF">BECKFW1821B_GA0114236_103921</name>
</gene>
<comment type="cofactor">
    <cofactor evidence="2">
        <name>Mg(2+)</name>
        <dbReference type="ChEBI" id="CHEBI:18420"/>
    </cofactor>
</comment>
<comment type="catalytic activity">
    <reaction evidence="1">
        <text>alpha-D-mannose 1-phosphate = D-mannose 6-phosphate</text>
        <dbReference type="Rhea" id="RHEA:11140"/>
        <dbReference type="ChEBI" id="CHEBI:58409"/>
        <dbReference type="ChEBI" id="CHEBI:58735"/>
        <dbReference type="EC" id="5.4.2.8"/>
    </reaction>
</comment>
<dbReference type="InterPro" id="IPR016066">
    <property type="entry name" value="A-D-PHexomutase_CS"/>
</dbReference>
<keyword evidence="9" id="KW-0413">Isomerase</keyword>
<dbReference type="InterPro" id="IPR005846">
    <property type="entry name" value="A-D-PHexomutase_a/b/a-III"/>
</dbReference>
<dbReference type="InterPro" id="IPR036900">
    <property type="entry name" value="A-D-PHexomutase_C_sf"/>
</dbReference>
<evidence type="ECO:0000256" key="10">
    <source>
        <dbReference type="RuleBase" id="RU004326"/>
    </source>
</evidence>
<feature type="domain" description="Alpha-D-phosphohexomutase alpha/beta/alpha" evidence="14">
    <location>
        <begin position="262"/>
        <end position="363"/>
    </location>
</feature>
<evidence type="ECO:0000256" key="5">
    <source>
        <dbReference type="ARBA" id="ARBA00012730"/>
    </source>
</evidence>
<evidence type="ECO:0000259" key="13">
    <source>
        <dbReference type="Pfam" id="PF02879"/>
    </source>
</evidence>
<dbReference type="EC" id="5.4.2.8" evidence="5"/>
<accession>A0A450SVW2</accession>
<organism evidence="16">
    <name type="scientific">Candidatus Kentrum sp. FW</name>
    <dbReference type="NCBI Taxonomy" id="2126338"/>
    <lineage>
        <taxon>Bacteria</taxon>
        <taxon>Pseudomonadati</taxon>
        <taxon>Pseudomonadota</taxon>
        <taxon>Gammaproteobacteria</taxon>
        <taxon>Candidatus Kentrum</taxon>
    </lineage>
</organism>
<dbReference type="GO" id="GO:0000287">
    <property type="term" value="F:magnesium ion binding"/>
    <property type="evidence" value="ECO:0007669"/>
    <property type="project" value="InterPro"/>
</dbReference>
<evidence type="ECO:0000259" key="11">
    <source>
        <dbReference type="Pfam" id="PF00408"/>
    </source>
</evidence>
<dbReference type="EMBL" id="CAADFD010000039">
    <property type="protein sequence ID" value="VFJ58134.1"/>
    <property type="molecule type" value="Genomic_DNA"/>
</dbReference>
<keyword evidence="8 10" id="KW-0460">Magnesium</keyword>
<evidence type="ECO:0000259" key="14">
    <source>
        <dbReference type="Pfam" id="PF02880"/>
    </source>
</evidence>
<dbReference type="Pfam" id="PF02878">
    <property type="entry name" value="PGM_PMM_I"/>
    <property type="match status" value="1"/>
</dbReference>
<dbReference type="InterPro" id="IPR005841">
    <property type="entry name" value="Alpha-D-phosphohexomutase_SF"/>
</dbReference>
<dbReference type="Pfam" id="PF00408">
    <property type="entry name" value="PGM_PMM_IV"/>
    <property type="match status" value="1"/>
</dbReference>
<dbReference type="PANTHER" id="PTHR43771:SF2">
    <property type="entry name" value="PHOSPHOMANNOMUTASE_PHOSPHOGLUCOMUTASE"/>
    <property type="match status" value="1"/>
</dbReference>
<name>A0A450SVW2_9GAMM</name>
<dbReference type="PANTHER" id="PTHR43771">
    <property type="entry name" value="PHOSPHOMANNOMUTASE"/>
    <property type="match status" value="1"/>
</dbReference>
<evidence type="ECO:0000256" key="6">
    <source>
        <dbReference type="ARBA" id="ARBA00022553"/>
    </source>
</evidence>
<dbReference type="AlphaFoldDB" id="A0A450SVW2"/>
<keyword evidence="6" id="KW-0597">Phosphoprotein</keyword>
<evidence type="ECO:0000256" key="3">
    <source>
        <dbReference type="ARBA" id="ARBA00004699"/>
    </source>
</evidence>
<feature type="domain" description="Alpha-D-phosphohexomutase alpha/beta/alpha" evidence="12">
    <location>
        <begin position="13"/>
        <end position="140"/>
    </location>
</feature>
<dbReference type="EMBL" id="CAADEW010000045">
    <property type="protein sequence ID" value="VFJ54010.1"/>
    <property type="molecule type" value="Genomic_DNA"/>
</dbReference>
<evidence type="ECO:0000256" key="2">
    <source>
        <dbReference type="ARBA" id="ARBA00001946"/>
    </source>
</evidence>
<evidence type="ECO:0000256" key="8">
    <source>
        <dbReference type="ARBA" id="ARBA00022842"/>
    </source>
</evidence>
<evidence type="ECO:0000256" key="9">
    <source>
        <dbReference type="ARBA" id="ARBA00023235"/>
    </source>
</evidence>
<dbReference type="PRINTS" id="PR00509">
    <property type="entry name" value="PGMPMM"/>
</dbReference>
<dbReference type="SUPFAM" id="SSF53738">
    <property type="entry name" value="Phosphoglucomutase, first 3 domains"/>
    <property type="match status" value="3"/>
</dbReference>
<comment type="pathway">
    <text evidence="3">Nucleotide-sugar biosynthesis; GDP-alpha-D-mannose biosynthesis; alpha-D-mannose 1-phosphate from D-fructose 6-phosphate: step 2/2.</text>
</comment>
<reference evidence="16" key="1">
    <citation type="submission" date="2019-02" db="EMBL/GenBank/DDBJ databases">
        <authorList>
            <person name="Gruber-Vodicka R. H."/>
            <person name="Seah K. B. B."/>
        </authorList>
    </citation>
    <scope>NUCLEOTIDE SEQUENCE</scope>
    <source>
        <strain evidence="16">BECK_BZ106</strain>
        <strain evidence="15">BECK_BZ15</strain>
    </source>
</reference>
<evidence type="ECO:0000313" key="15">
    <source>
        <dbReference type="EMBL" id="VFJ54010.1"/>
    </source>
</evidence>
<dbReference type="InterPro" id="IPR005844">
    <property type="entry name" value="A-D-PHexomutase_a/b/a-I"/>
</dbReference>
<dbReference type="Gene3D" id="3.30.310.50">
    <property type="entry name" value="Alpha-D-phosphohexomutase, C-terminal domain"/>
    <property type="match status" value="1"/>
</dbReference>
<feature type="domain" description="Alpha-D-phosphohexomutase alpha/beta/alpha" evidence="13">
    <location>
        <begin position="157"/>
        <end position="257"/>
    </location>
</feature>
<dbReference type="Pfam" id="PF02879">
    <property type="entry name" value="PGM_PMM_II"/>
    <property type="match status" value="1"/>
</dbReference>
<dbReference type="GO" id="GO:0004615">
    <property type="term" value="F:phosphomannomutase activity"/>
    <property type="evidence" value="ECO:0007669"/>
    <property type="project" value="UniProtKB-EC"/>
</dbReference>
<comment type="similarity">
    <text evidence="4 10">Belongs to the phosphohexose mutase family.</text>
</comment>
<sequence>MEQKSSIILDTAIFRAYDIRGIVGTALTPEIVHEIGRAIGTQACEQGQHTLVVGRDGRLSGPALQEALTEGILATGRDVIDIGQVPTPILYFAANRLGTGSGVMVTGSHNPPEYNGLKIMLAGTTLFGDAITHLRARIEGHRFVSGKGNVQKQDIVEEYIRRVSRDIPKASEKPFTIVIDCGNGVAGKIAPRLFRMLDQHVIEMYCKVDGNFPNHHPNPSQPENLQDLIKSVVDNRADFGLAFDGDGDRLGVVDSQGNIIWPDRQLMLFSRDVLSRHPGATIVFDIKSSTHLARDIREKGGHPIMWKTGHSFMKEKMRETGALLAGEMSGHIFFKERWYGFDDALYAAARLIEILAGAQTSPDLVFSSLPGGIGTPEFHVHMPEGQNLAFMERLMGEKRFIHAFSDARITIIDGFRADYPDSWGLMRASNTTPSLVLRFEADDQSALERIKEKFRTVLLKVDPGLSLSF</sequence>
<dbReference type="InterPro" id="IPR016055">
    <property type="entry name" value="A-D-PHexomutase_a/b/a-I/II/III"/>
</dbReference>
<keyword evidence="7 10" id="KW-0479">Metal-binding</keyword>
<evidence type="ECO:0000313" key="16">
    <source>
        <dbReference type="EMBL" id="VFJ58134.1"/>
    </source>
</evidence>
<evidence type="ECO:0000256" key="1">
    <source>
        <dbReference type="ARBA" id="ARBA00000586"/>
    </source>
</evidence>
<dbReference type="GO" id="GO:0005975">
    <property type="term" value="P:carbohydrate metabolic process"/>
    <property type="evidence" value="ECO:0007669"/>
    <property type="project" value="InterPro"/>
</dbReference>
<feature type="domain" description="Alpha-D-phosphohexomutase C-terminal" evidence="11">
    <location>
        <begin position="391"/>
        <end position="455"/>
    </location>
</feature>
<dbReference type="Gene3D" id="3.40.120.10">
    <property type="entry name" value="Alpha-D-Glucose-1,6-Bisphosphate, subunit A, domain 3"/>
    <property type="match status" value="3"/>
</dbReference>
<dbReference type="InterPro" id="IPR005843">
    <property type="entry name" value="A-D-PHexomutase_C"/>
</dbReference>
<evidence type="ECO:0000256" key="7">
    <source>
        <dbReference type="ARBA" id="ARBA00022723"/>
    </source>
</evidence>
<evidence type="ECO:0000259" key="12">
    <source>
        <dbReference type="Pfam" id="PF02878"/>
    </source>
</evidence>
<dbReference type="PROSITE" id="PS00710">
    <property type="entry name" value="PGM_PMM"/>
    <property type="match status" value="1"/>
</dbReference>
<protein>
    <recommendedName>
        <fullName evidence="5">phosphomannomutase</fullName>
        <ecNumber evidence="5">5.4.2.8</ecNumber>
    </recommendedName>
</protein>
<dbReference type="SUPFAM" id="SSF55957">
    <property type="entry name" value="Phosphoglucomutase, C-terminal domain"/>
    <property type="match status" value="1"/>
</dbReference>